<feature type="transmembrane region" description="Helical" evidence="2">
    <location>
        <begin position="522"/>
        <end position="546"/>
    </location>
</feature>
<dbReference type="PANTHER" id="PTHR37813">
    <property type="entry name" value="FELS-2 PROPHAGE PROTEIN"/>
    <property type="match status" value="1"/>
</dbReference>
<dbReference type="InterPro" id="IPR010090">
    <property type="entry name" value="Phage_tape_meas"/>
</dbReference>
<dbReference type="PANTHER" id="PTHR37813:SF1">
    <property type="entry name" value="FELS-2 PROPHAGE PROTEIN"/>
    <property type="match status" value="1"/>
</dbReference>
<evidence type="ECO:0000259" key="3">
    <source>
        <dbReference type="Pfam" id="PF10145"/>
    </source>
</evidence>
<name>A0A069A243_CLODI</name>
<gene>
    <name evidence="4" type="ORF">BN1096_400021</name>
</gene>
<keyword evidence="2" id="KW-0812">Transmembrane</keyword>
<dbReference type="AlphaFoldDB" id="A0A069A243"/>
<dbReference type="RefSeq" id="WP_021435103.1">
    <property type="nucleotide sequence ID" value="NZ_BITL01000031.1"/>
</dbReference>
<organism evidence="4">
    <name type="scientific">Clostridioides difficile</name>
    <name type="common">Peptoclostridium difficile</name>
    <dbReference type="NCBI Taxonomy" id="1496"/>
    <lineage>
        <taxon>Bacteria</taxon>
        <taxon>Bacillati</taxon>
        <taxon>Bacillota</taxon>
        <taxon>Clostridia</taxon>
        <taxon>Peptostreptococcales</taxon>
        <taxon>Peptostreptococcaceae</taxon>
        <taxon>Clostridioides</taxon>
    </lineage>
</organism>
<protein>
    <submittedName>
        <fullName evidence="4">Putative tape measure protein</fullName>
    </submittedName>
</protein>
<keyword evidence="2" id="KW-1133">Transmembrane helix</keyword>
<dbReference type="Pfam" id="PF10145">
    <property type="entry name" value="PhageMin_Tail"/>
    <property type="match status" value="1"/>
</dbReference>
<evidence type="ECO:0000313" key="4">
    <source>
        <dbReference type="EMBL" id="CDS84757.1"/>
    </source>
</evidence>
<evidence type="ECO:0000256" key="1">
    <source>
        <dbReference type="ARBA" id="ARBA00022612"/>
    </source>
</evidence>
<dbReference type="NCBIfam" id="TIGR01760">
    <property type="entry name" value="tape_meas_TP901"/>
    <property type="match status" value="1"/>
</dbReference>
<keyword evidence="1" id="KW-1188">Viral release from host cell</keyword>
<feature type="transmembrane region" description="Helical" evidence="2">
    <location>
        <begin position="444"/>
        <end position="462"/>
    </location>
</feature>
<sequence>MSAGSRALEAVIRMRDEASRTLRQVRDATRALQNQTNSTSQAQERLQEQFRKVSNAAKIAGAGIVTGIGAGLVSASKAGAEFETAMTKTSTMFGDTKVDTENLNSKILELSKNTGIAASSIGESLYNALSSGIPVTKDMGSAMDFMTKNAKLSKAGFTDIDTAVTATAKVLNAYKMDVSETDRVHKIMMQTQNKGITTVNELGSTLAGVTPTASAMGVSFEQVGASLANMTAQGTPTSEAVTQLNGLIAELGKTGTVANKSLLDATKGTKYAGKSFKELMQAGVPLNEILNLMDGSAKKNKKSLIDMFGSIEAGKAALALSGQNSEQYTNNLKAMSTQADVVGSAYAKMSNTLESKVGILKESFKNLGIEIYSKLKEPLKNAVEIGIKCLQDLNNQISNGSLKEGVSQIAQSFGNLTSTIIKITTKALPTMIKSLSWVLKNGRIIATILISIKAAMMWASAVKTIRNMKLSFLIAKAAVINFKNGTAAAGTALTIYQSIVAVLTGEMTLATVATNGLKAAMVALGGPIGVALLAITALVAGLVVLWNTNKGFRDFVIGAWNSIKETATKVWGGICNFFTQTIPQAWESLCTSFSNAGQWFGEMWNNIKQAFVNGWNAIVAFFTQTIPMWINSIGIWFNQLPTKIGYALGFTLGKIISWGISVWTYLVTNVPIWINNVVTFFAQLPNRIWTWLVSTVQKIGQWGIAMLTSAQIYTSMIINNIVTFFTTLPGRIWIWLTNTIQKVATWGSQMATKGKEGAKKLITTVVDTLKSLPQKVMDIGKNVVKGLWNGITGAGDWLKGKVNDFAKGVIDGFKNGFGVHSPSWKLRDLVGRFLPSGIWEGIKVELPSLKSNIDNVVSNLTQRMYKPQEIEESDYTSKYKEAITQRTQQNTINKTDSKTTNNKESNNITININWGGVTVKEEADMTKLTKMLVREIKLNLAGGV</sequence>
<dbReference type="EMBL" id="LK932492">
    <property type="protein sequence ID" value="CDS84757.1"/>
    <property type="molecule type" value="Genomic_DNA"/>
</dbReference>
<feature type="domain" description="Phage tail tape measure protein" evidence="3">
    <location>
        <begin position="105"/>
        <end position="309"/>
    </location>
</feature>
<proteinExistence type="predicted"/>
<accession>A0A069A243</accession>
<feature type="transmembrane region" description="Helical" evidence="2">
    <location>
        <begin position="614"/>
        <end position="637"/>
    </location>
</feature>
<feature type="transmembrane region" description="Helical" evidence="2">
    <location>
        <begin position="644"/>
        <end position="666"/>
    </location>
</feature>
<evidence type="ECO:0000256" key="2">
    <source>
        <dbReference type="SAM" id="Phobius"/>
    </source>
</evidence>
<keyword evidence="2" id="KW-0472">Membrane</keyword>
<reference evidence="4" key="1">
    <citation type="submission" date="2014-07" db="EMBL/GenBank/DDBJ databases">
        <authorList>
            <person name="Monot Marc"/>
        </authorList>
    </citation>
    <scope>NUCLEOTIDE SEQUENCE</scope>
</reference>